<keyword evidence="3" id="KW-1185">Reference proteome</keyword>
<sequence>MRAFRYTWIPWIRAVLCSQEGSDVQETLTLLAGIESLPDELNPDRFNGMSAEELLEFIRQQAGNIRDAADRAVNGKIAKDPGNIPEEEGIHGNSSSEDDLSCSWATDSLDPFCPDPYQKTLSELAKALCYIADDLVNGRVLVHEYNQKIQIFMNIILEKTIEKSGTEDSPNVKDIRNSQVSIIQAMSILEVLSSTVY</sequence>
<dbReference type="VEuPathDB" id="MicrosporidiaDB:ECU11_2032"/>
<accession>I7L8N2</accession>
<name>I7L8N2_ENCCU</name>
<proteinExistence type="predicted"/>
<feature type="region of interest" description="Disordered" evidence="1">
    <location>
        <begin position="76"/>
        <end position="97"/>
    </location>
</feature>
<reference evidence="2 3" key="1">
    <citation type="journal article" date="2001" name="Nature">
        <title>Genome sequence and gene compaction of the eukaryote parasite Encephalitozoon cuniculi.</title>
        <authorList>
            <person name="Katinka M.D."/>
            <person name="Duprat S."/>
            <person name="Cornillot E."/>
            <person name="Metenier G."/>
            <person name="Thomarat F."/>
            <person name="Prensier G."/>
            <person name="Barbe V."/>
            <person name="Peyretaillade E."/>
            <person name="Brottier P."/>
            <person name="Wincker P."/>
            <person name="Delbac F."/>
            <person name="El Alaoui H."/>
            <person name="Peyret P."/>
            <person name="Saurin W."/>
            <person name="Gouy M."/>
            <person name="Weissenbach J."/>
            <person name="Vivares C.P."/>
        </authorList>
    </citation>
    <scope>NUCLEOTIDE SEQUENCE [LARGE SCALE GENOMIC DNA]</scope>
    <source>
        <strain evidence="2 3">GB-M1</strain>
    </source>
</reference>
<reference evidence="2 3" key="2">
    <citation type="journal article" date="2009" name="BMC Genomics">
        <title>Identification of transcriptional signals in Encephalitozoon cuniculi widespread among Microsporidia phylum: support for accurate structural genome annotation.</title>
        <authorList>
            <person name="Peyretaillade E."/>
            <person name="Goncalves O."/>
            <person name="Terrat S."/>
            <person name="Dugat-Bony E."/>
            <person name="Wincker P."/>
            <person name="Cornman R.S."/>
            <person name="Evans J.D."/>
            <person name="Delbac F."/>
            <person name="Peyret P."/>
        </authorList>
    </citation>
    <scope>NUCLEOTIDE SEQUENCE [LARGE SCALE GENOMIC DNA]</scope>
    <source>
        <strain evidence="2 3">GB-M1</strain>
    </source>
</reference>
<dbReference type="Proteomes" id="UP000000819">
    <property type="component" value="Chromosome XI"/>
</dbReference>
<dbReference type="EMBL" id="AL590450">
    <property type="protein sequence ID" value="CCI74002.1"/>
    <property type="molecule type" value="Genomic_DNA"/>
</dbReference>
<dbReference type="AlphaFoldDB" id="I7L8N2"/>
<protein>
    <submittedName>
        <fullName evidence="2">ECU11_2032 protein</fullName>
    </submittedName>
</protein>
<evidence type="ECO:0000313" key="3">
    <source>
        <dbReference type="Proteomes" id="UP000000819"/>
    </source>
</evidence>
<dbReference type="RefSeq" id="NP_001402558.1">
    <property type="nucleotide sequence ID" value="NM_001415297.1"/>
</dbReference>
<gene>
    <name evidence="2" type="ordered locus">ECU11_2032</name>
</gene>
<evidence type="ECO:0000313" key="2">
    <source>
        <dbReference type="EMBL" id="CCI74002.1"/>
    </source>
</evidence>
<dbReference type="InParanoid" id="I7L8N2"/>
<dbReference type="GeneID" id="77136445"/>
<dbReference type="HOGENOM" id="CLU_1366239_0_0_1"/>
<organism evidence="2 3">
    <name type="scientific">Encephalitozoon cuniculi (strain GB-M1)</name>
    <name type="common">Microsporidian parasite</name>
    <dbReference type="NCBI Taxonomy" id="284813"/>
    <lineage>
        <taxon>Eukaryota</taxon>
        <taxon>Fungi</taxon>
        <taxon>Fungi incertae sedis</taxon>
        <taxon>Microsporidia</taxon>
        <taxon>Unikaryonidae</taxon>
        <taxon>Encephalitozoon</taxon>
    </lineage>
</organism>
<dbReference type="KEGG" id="ecu:ECU11_2032"/>
<evidence type="ECO:0000256" key="1">
    <source>
        <dbReference type="SAM" id="MobiDB-lite"/>
    </source>
</evidence>